<reference evidence="9" key="1">
    <citation type="journal article" date="2023" name="Mol. Phylogenet. Evol.">
        <title>Genome-scale phylogeny and comparative genomics of the fungal order Sordariales.</title>
        <authorList>
            <person name="Hensen N."/>
            <person name="Bonometti L."/>
            <person name="Westerberg I."/>
            <person name="Brannstrom I.O."/>
            <person name="Guillou S."/>
            <person name="Cros-Aarteil S."/>
            <person name="Calhoun S."/>
            <person name="Haridas S."/>
            <person name="Kuo A."/>
            <person name="Mondo S."/>
            <person name="Pangilinan J."/>
            <person name="Riley R."/>
            <person name="LaButti K."/>
            <person name="Andreopoulos B."/>
            <person name="Lipzen A."/>
            <person name="Chen C."/>
            <person name="Yan M."/>
            <person name="Daum C."/>
            <person name="Ng V."/>
            <person name="Clum A."/>
            <person name="Steindorff A."/>
            <person name="Ohm R.A."/>
            <person name="Martin F."/>
            <person name="Silar P."/>
            <person name="Natvig D.O."/>
            <person name="Lalanne C."/>
            <person name="Gautier V."/>
            <person name="Ament-Velasquez S.L."/>
            <person name="Kruys A."/>
            <person name="Hutchinson M.I."/>
            <person name="Powell A.J."/>
            <person name="Barry K."/>
            <person name="Miller A.N."/>
            <person name="Grigoriev I.V."/>
            <person name="Debuchy R."/>
            <person name="Gladieux P."/>
            <person name="Hiltunen Thoren M."/>
            <person name="Johannesson H."/>
        </authorList>
    </citation>
    <scope>NUCLEOTIDE SEQUENCE</scope>
    <source>
        <strain evidence="9">CBS 958.72</strain>
    </source>
</reference>
<evidence type="ECO:0000256" key="7">
    <source>
        <dbReference type="SAM" id="Phobius"/>
    </source>
</evidence>
<dbReference type="Proteomes" id="UP001287356">
    <property type="component" value="Unassembled WGS sequence"/>
</dbReference>
<feature type="region of interest" description="Disordered" evidence="6">
    <location>
        <begin position="279"/>
        <end position="340"/>
    </location>
</feature>
<comment type="similarity">
    <text evidence="5">Belongs to the SAT4 family.</text>
</comment>
<feature type="domain" description="Rhodopsin" evidence="8">
    <location>
        <begin position="32"/>
        <end position="269"/>
    </location>
</feature>
<evidence type="ECO:0000259" key="8">
    <source>
        <dbReference type="Pfam" id="PF20684"/>
    </source>
</evidence>
<protein>
    <submittedName>
        <fullName evidence="9">Integral membrane protein</fullName>
    </submittedName>
</protein>
<feature type="transmembrane region" description="Helical" evidence="7">
    <location>
        <begin position="53"/>
        <end position="75"/>
    </location>
</feature>
<dbReference type="PANTHER" id="PTHR33048">
    <property type="entry name" value="PTH11-LIKE INTEGRAL MEMBRANE PROTEIN (AFU_ORTHOLOGUE AFUA_5G11245)"/>
    <property type="match status" value="1"/>
</dbReference>
<feature type="transmembrane region" description="Helical" evidence="7">
    <location>
        <begin position="12"/>
        <end position="32"/>
    </location>
</feature>
<feature type="transmembrane region" description="Helical" evidence="7">
    <location>
        <begin position="173"/>
        <end position="194"/>
    </location>
</feature>
<keyword evidence="3 7" id="KW-1133">Transmembrane helix</keyword>
<keyword evidence="4 7" id="KW-0472">Membrane</keyword>
<feature type="transmembrane region" description="Helical" evidence="7">
    <location>
        <begin position="129"/>
        <end position="148"/>
    </location>
</feature>
<dbReference type="InterPro" id="IPR049326">
    <property type="entry name" value="Rhodopsin_dom_fungi"/>
</dbReference>
<dbReference type="PANTHER" id="PTHR33048:SF55">
    <property type="entry name" value="INTEGRAL MEMBRANE PROTEIN"/>
    <property type="match status" value="1"/>
</dbReference>
<evidence type="ECO:0000256" key="4">
    <source>
        <dbReference type="ARBA" id="ARBA00023136"/>
    </source>
</evidence>
<comment type="caution">
    <text evidence="9">The sequence shown here is derived from an EMBL/GenBank/DDBJ whole genome shotgun (WGS) entry which is preliminary data.</text>
</comment>
<evidence type="ECO:0000313" key="10">
    <source>
        <dbReference type="Proteomes" id="UP001287356"/>
    </source>
</evidence>
<evidence type="ECO:0000256" key="2">
    <source>
        <dbReference type="ARBA" id="ARBA00022692"/>
    </source>
</evidence>
<dbReference type="InterPro" id="IPR052337">
    <property type="entry name" value="SAT4-like"/>
</dbReference>
<dbReference type="Pfam" id="PF20684">
    <property type="entry name" value="Fung_rhodopsin"/>
    <property type="match status" value="1"/>
</dbReference>
<keyword evidence="10" id="KW-1185">Reference proteome</keyword>
<evidence type="ECO:0000313" key="9">
    <source>
        <dbReference type="EMBL" id="KAK3382091.1"/>
    </source>
</evidence>
<dbReference type="GO" id="GO:0016020">
    <property type="term" value="C:membrane"/>
    <property type="evidence" value="ECO:0007669"/>
    <property type="project" value="UniProtKB-SubCell"/>
</dbReference>
<evidence type="ECO:0000256" key="5">
    <source>
        <dbReference type="ARBA" id="ARBA00038359"/>
    </source>
</evidence>
<proteinExistence type="inferred from homology"/>
<dbReference type="AlphaFoldDB" id="A0AAE0NIF2"/>
<evidence type="ECO:0000256" key="3">
    <source>
        <dbReference type="ARBA" id="ARBA00022989"/>
    </source>
</evidence>
<feature type="transmembrane region" description="Helical" evidence="7">
    <location>
        <begin position="95"/>
        <end position="117"/>
    </location>
</feature>
<gene>
    <name evidence="9" type="ORF">B0T24DRAFT_937</name>
</gene>
<keyword evidence="2 7" id="KW-0812">Transmembrane</keyword>
<feature type="transmembrane region" description="Helical" evidence="7">
    <location>
        <begin position="206"/>
        <end position="224"/>
    </location>
</feature>
<feature type="compositionally biased region" description="Low complexity" evidence="6">
    <location>
        <begin position="296"/>
        <end position="306"/>
    </location>
</feature>
<evidence type="ECO:0000256" key="1">
    <source>
        <dbReference type="ARBA" id="ARBA00004141"/>
    </source>
</evidence>
<sequence length="420" mass="46338">MVSENQPGDNRAYQIQLPCILFFVLTSAFVAVRIWARLKLRGWSGFGWDDGTIVASWVFATTVSALMMASCAYGFGQHVANLSRQNKSMALKLFYVAQIFYKLTINLSKASILLLYLRIFVTRQFRIACWTLLATVLAYMVATTVASIRQCSPVPRAWDKTISGECISMTDFWYANAGFSIATDILILALPMYPIYSSHLPPGQKVALMVVFALGLFTTVTSILRMQTLSFSTTSPDITWDIDSSIWTMIEENLAIICACLPVCRLPLSYIFPTHFSASSSSSSFSNPAARKHNSSTDIDGSWSSSKAPGSRNSSHGPIKPSQQPTWPLQSSARQHGAAGTQLENDIVEIPPAQAAGWPSDEEGLTVRQPPRIAAPRHSAAAYRGRRRSVGDLELDLEDGGPDAVVRQAMRFYSVRDNRR</sequence>
<organism evidence="9 10">
    <name type="scientific">Lasiosphaeria ovina</name>
    <dbReference type="NCBI Taxonomy" id="92902"/>
    <lineage>
        <taxon>Eukaryota</taxon>
        <taxon>Fungi</taxon>
        <taxon>Dikarya</taxon>
        <taxon>Ascomycota</taxon>
        <taxon>Pezizomycotina</taxon>
        <taxon>Sordariomycetes</taxon>
        <taxon>Sordariomycetidae</taxon>
        <taxon>Sordariales</taxon>
        <taxon>Lasiosphaeriaceae</taxon>
        <taxon>Lasiosphaeria</taxon>
    </lineage>
</organism>
<comment type="subcellular location">
    <subcellularLocation>
        <location evidence="1">Membrane</location>
        <topology evidence="1">Multi-pass membrane protein</topology>
    </subcellularLocation>
</comment>
<evidence type="ECO:0000256" key="6">
    <source>
        <dbReference type="SAM" id="MobiDB-lite"/>
    </source>
</evidence>
<dbReference type="EMBL" id="JAULSN010000001">
    <property type="protein sequence ID" value="KAK3382091.1"/>
    <property type="molecule type" value="Genomic_DNA"/>
</dbReference>
<reference evidence="9" key="2">
    <citation type="submission" date="2023-06" db="EMBL/GenBank/DDBJ databases">
        <authorList>
            <consortium name="Lawrence Berkeley National Laboratory"/>
            <person name="Haridas S."/>
            <person name="Hensen N."/>
            <person name="Bonometti L."/>
            <person name="Westerberg I."/>
            <person name="Brannstrom I.O."/>
            <person name="Guillou S."/>
            <person name="Cros-Aarteil S."/>
            <person name="Calhoun S."/>
            <person name="Kuo A."/>
            <person name="Mondo S."/>
            <person name="Pangilinan J."/>
            <person name="Riley R."/>
            <person name="Labutti K."/>
            <person name="Andreopoulos B."/>
            <person name="Lipzen A."/>
            <person name="Chen C."/>
            <person name="Yanf M."/>
            <person name="Daum C."/>
            <person name="Ng V."/>
            <person name="Clum A."/>
            <person name="Steindorff A."/>
            <person name="Ohm R."/>
            <person name="Martin F."/>
            <person name="Silar P."/>
            <person name="Natvig D."/>
            <person name="Lalanne C."/>
            <person name="Gautier V."/>
            <person name="Ament-Velasquez S.L."/>
            <person name="Kruys A."/>
            <person name="Hutchinson M.I."/>
            <person name="Powell A.J."/>
            <person name="Barry K."/>
            <person name="Miller A.N."/>
            <person name="Grigoriev I.V."/>
            <person name="Debuchy R."/>
            <person name="Gladieux P."/>
            <person name="Thoren M.H."/>
            <person name="Johannesson H."/>
        </authorList>
    </citation>
    <scope>NUCLEOTIDE SEQUENCE</scope>
    <source>
        <strain evidence="9">CBS 958.72</strain>
    </source>
</reference>
<accession>A0AAE0NIF2</accession>
<name>A0AAE0NIF2_9PEZI</name>
<feature type="compositionally biased region" description="Polar residues" evidence="6">
    <location>
        <begin position="307"/>
        <end position="334"/>
    </location>
</feature>